<dbReference type="PRINTS" id="PR00909">
    <property type="entry name" value="SPERMDNBNDNG"/>
</dbReference>
<dbReference type="Gene3D" id="3.40.190.10">
    <property type="entry name" value="Periplasmic binding protein-like II"/>
    <property type="match status" value="2"/>
</dbReference>
<organism evidence="5 6">
    <name type="scientific">Ancylobacter koreensis</name>
    <dbReference type="NCBI Taxonomy" id="266121"/>
    <lineage>
        <taxon>Bacteria</taxon>
        <taxon>Pseudomonadati</taxon>
        <taxon>Pseudomonadota</taxon>
        <taxon>Alphaproteobacteria</taxon>
        <taxon>Hyphomicrobiales</taxon>
        <taxon>Xanthobacteraceae</taxon>
        <taxon>Ancylobacter</taxon>
    </lineage>
</organism>
<dbReference type="InterPro" id="IPR006311">
    <property type="entry name" value="TAT_signal"/>
</dbReference>
<dbReference type="RefSeq" id="WP_247198238.1">
    <property type="nucleotide sequence ID" value="NZ_JALKCG010000001.1"/>
</dbReference>
<evidence type="ECO:0000256" key="1">
    <source>
        <dbReference type="ARBA" id="ARBA00004418"/>
    </source>
</evidence>
<evidence type="ECO:0000256" key="4">
    <source>
        <dbReference type="ARBA" id="ARBA00022764"/>
    </source>
</evidence>
<comment type="subcellular location">
    <subcellularLocation>
        <location evidence="1">Periplasm</location>
    </subcellularLocation>
</comment>
<protein>
    <submittedName>
        <fullName evidence="5">Extracellular solute-binding protein</fullName>
    </submittedName>
</protein>
<reference evidence="6" key="1">
    <citation type="submission" date="2023-07" db="EMBL/GenBank/DDBJ databases">
        <title>Ancylobacter moscoviensis sp. nov., facultatively methylotrophic bacteria from activated sludge and the reclassification of Starkeya novella (Starkey 1934) Kelly et al. 2000 as Ancylobacter novellus comb. nov., Starkeya koreensis Im et al. 2006 as Ancylobacter koreensis comb.nov., Angulomicrobium tetraedrale Vasil'eva et al. 1986 as Ancylobacter tetraedralis comb. nov., Angulomicrobium amanitiforme Fritz et al. 2004 as Ancylobacter amanitiformis comb. nov. and Methylorhabdus multivorans Doronina et al. 1996 as Ancylobacter multivorans comb. nov. and emended description of the genus Ancylobacter.</title>
        <authorList>
            <person name="Doronina N."/>
            <person name="Chemodurova A."/>
            <person name="Grouzdev D."/>
            <person name="Koziaeva V."/>
            <person name="Shi W."/>
            <person name="Wu L."/>
            <person name="Kaparullina E."/>
        </authorList>
    </citation>
    <scope>NUCLEOTIDE SEQUENCE [LARGE SCALE GENOMIC DNA]</scope>
    <source>
        <strain evidence="6">Jip08</strain>
    </source>
</reference>
<keyword evidence="6" id="KW-1185">Reference proteome</keyword>
<proteinExistence type="predicted"/>
<dbReference type="EMBL" id="JALKCG010000001">
    <property type="protein sequence ID" value="MCK0206633.1"/>
    <property type="molecule type" value="Genomic_DNA"/>
</dbReference>
<dbReference type="Pfam" id="PF13416">
    <property type="entry name" value="SBP_bac_8"/>
    <property type="match status" value="1"/>
</dbReference>
<evidence type="ECO:0000313" key="6">
    <source>
        <dbReference type="Proteomes" id="UP001202867"/>
    </source>
</evidence>
<keyword evidence="3" id="KW-0732">Signal</keyword>
<gene>
    <name evidence="5" type="ORF">MWN33_01130</name>
</gene>
<comment type="caution">
    <text evidence="5">The sequence shown here is derived from an EMBL/GenBank/DDBJ whole genome shotgun (WGS) entry which is preliminary data.</text>
</comment>
<keyword evidence="2" id="KW-0813">Transport</keyword>
<dbReference type="PANTHER" id="PTHR30222:SF17">
    <property type="entry name" value="SPERMIDINE_PUTRESCINE-BINDING PERIPLASMIC PROTEIN"/>
    <property type="match status" value="1"/>
</dbReference>
<evidence type="ECO:0000313" key="5">
    <source>
        <dbReference type="EMBL" id="MCK0206633.1"/>
    </source>
</evidence>
<evidence type="ECO:0000256" key="2">
    <source>
        <dbReference type="ARBA" id="ARBA00022448"/>
    </source>
</evidence>
<sequence>MKPHESHSAAAQAAAPASSSVDRRQALKTLAAGALATVTAPYIRPASAAPTQLRALMWEGYLLPDVIAGFEEKYKVKFAPTFFDGNSEAYNKLRVGGTKDFDLVQADGFWPSLYFREKLIRTVDYAKMPSTQHLFPVFKPDQYKLLTDEKTGVQFGVPFCWGSYGTTYNADQVPAEKAASIEVLFDPEFGGRLSTSARFEENIALTGILVASRMGTIDKPRPDGKSFNPYVLTDAELDGVEKLLIEQKKLLLTRYQDNATLEQLLASGAVVAAPEFAQVYRLLLAKKAKGEIDTTFAHTLVPKEGGLGWVDTWLVSSGVPDGAGLDVCQSFIDLMTAPETMKKIALASGCSTTIDIRSLSTPEEQKLYLMDRTGELSKMYMFDQPSSTEKWERVWSRMQAA</sequence>
<evidence type="ECO:0000256" key="3">
    <source>
        <dbReference type="ARBA" id="ARBA00022729"/>
    </source>
</evidence>
<dbReference type="Proteomes" id="UP001202867">
    <property type="component" value="Unassembled WGS sequence"/>
</dbReference>
<dbReference type="InterPro" id="IPR006059">
    <property type="entry name" value="SBP"/>
</dbReference>
<keyword evidence="4" id="KW-0574">Periplasm</keyword>
<dbReference type="PROSITE" id="PS51318">
    <property type="entry name" value="TAT"/>
    <property type="match status" value="1"/>
</dbReference>
<dbReference type="PANTHER" id="PTHR30222">
    <property type="entry name" value="SPERMIDINE/PUTRESCINE-BINDING PERIPLASMIC PROTEIN"/>
    <property type="match status" value="1"/>
</dbReference>
<name>A0ABT0DH69_9HYPH</name>
<accession>A0ABT0DH69</accession>
<dbReference type="InterPro" id="IPR001188">
    <property type="entry name" value="Sperm_putr-bd"/>
</dbReference>
<dbReference type="SUPFAM" id="SSF53850">
    <property type="entry name" value="Periplasmic binding protein-like II"/>
    <property type="match status" value="1"/>
</dbReference>